<proteinExistence type="predicted"/>
<dbReference type="EMBL" id="LAZR01004480">
    <property type="protein sequence ID" value="KKN08218.1"/>
    <property type="molecule type" value="Genomic_DNA"/>
</dbReference>
<accession>A0A0F9QSK8</accession>
<organism evidence="1">
    <name type="scientific">marine sediment metagenome</name>
    <dbReference type="NCBI Taxonomy" id="412755"/>
    <lineage>
        <taxon>unclassified sequences</taxon>
        <taxon>metagenomes</taxon>
        <taxon>ecological metagenomes</taxon>
    </lineage>
</organism>
<sequence length="59" mass="6766">MTVQNFSLALMTCIRCGSENTDKDGYLYKQPVGMTTKNYGGVVKFTTYYQTHQVPLYKM</sequence>
<gene>
    <name evidence="1" type="ORF">LCGC14_1058910</name>
</gene>
<reference evidence="1" key="1">
    <citation type="journal article" date="2015" name="Nature">
        <title>Complex archaea that bridge the gap between prokaryotes and eukaryotes.</title>
        <authorList>
            <person name="Spang A."/>
            <person name="Saw J.H."/>
            <person name="Jorgensen S.L."/>
            <person name="Zaremba-Niedzwiedzka K."/>
            <person name="Martijn J."/>
            <person name="Lind A.E."/>
            <person name="van Eijk R."/>
            <person name="Schleper C."/>
            <person name="Guy L."/>
            <person name="Ettema T.J."/>
        </authorList>
    </citation>
    <scope>NUCLEOTIDE SEQUENCE</scope>
</reference>
<evidence type="ECO:0000313" key="1">
    <source>
        <dbReference type="EMBL" id="KKN08218.1"/>
    </source>
</evidence>
<comment type="caution">
    <text evidence="1">The sequence shown here is derived from an EMBL/GenBank/DDBJ whole genome shotgun (WGS) entry which is preliminary data.</text>
</comment>
<protein>
    <submittedName>
        <fullName evidence="1">Uncharacterized protein</fullName>
    </submittedName>
</protein>
<dbReference type="AlphaFoldDB" id="A0A0F9QSK8"/>
<name>A0A0F9QSK8_9ZZZZ</name>